<dbReference type="GO" id="GO:0006281">
    <property type="term" value="P:DNA repair"/>
    <property type="evidence" value="ECO:0007669"/>
    <property type="project" value="UniProtKB-KW"/>
</dbReference>
<dbReference type="OrthoDB" id="9762834at2"/>
<evidence type="ECO:0000256" key="6">
    <source>
        <dbReference type="ARBA" id="ARBA00022839"/>
    </source>
</evidence>
<dbReference type="InterPro" id="IPR027417">
    <property type="entry name" value="P-loop_NTPase"/>
</dbReference>
<dbReference type="EMBL" id="AEJF01000190">
    <property type="protein sequence ID" value="KLU22073.1"/>
    <property type="molecule type" value="Genomic_DNA"/>
</dbReference>
<dbReference type="Pfam" id="PF04257">
    <property type="entry name" value="Exonuc_V_gamma"/>
    <property type="match status" value="1"/>
</dbReference>
<evidence type="ECO:0000256" key="2">
    <source>
        <dbReference type="ARBA" id="ARBA00022741"/>
    </source>
</evidence>
<evidence type="ECO:0000256" key="1">
    <source>
        <dbReference type="ARBA" id="ARBA00022722"/>
    </source>
</evidence>
<sequence length="173" mass="19255">MLELFYSNRQETLSQALLEDVAAFALNDGNPFASQTIIVPSAAVRRRLELDMAARFGICANVDLCYLAQWLWAQIGGVLPVPEHSPFAPDRLVWRCFRLLGAMTEAAPEGSSRLRAYLDAADDSMRYELARRIATVFDHYLTYRPEWLQHWQAGGSILASASGALDANGPRLP</sequence>
<keyword evidence="9" id="KW-0234">DNA repair</keyword>
<evidence type="ECO:0000313" key="11">
    <source>
        <dbReference type="Proteomes" id="UP000035963"/>
    </source>
</evidence>
<evidence type="ECO:0000256" key="7">
    <source>
        <dbReference type="ARBA" id="ARBA00022840"/>
    </source>
</evidence>
<comment type="caution">
    <text evidence="10">The sequence shown here is derived from an EMBL/GenBank/DDBJ whole genome shotgun (WGS) entry which is preliminary data.</text>
</comment>
<reference evidence="10 11" key="1">
    <citation type="journal article" date="2015" name="Genome Announc.">
        <title>Draft Genome Sequence of Burkholderia sp. Strain PML1(12), an Ectomycorrhizosphere-Inhabiting Bacterium with Effective Mineral-Weathering Ability.</title>
        <authorList>
            <person name="Uroz S."/>
            <person name="Oger P."/>
        </authorList>
    </citation>
    <scope>NUCLEOTIDE SEQUENCE [LARGE SCALE GENOMIC DNA]</scope>
    <source>
        <strain evidence="11">PML1(12)</strain>
    </source>
</reference>
<keyword evidence="4" id="KW-0378">Hydrolase</keyword>
<dbReference type="GO" id="GO:0006310">
    <property type="term" value="P:DNA recombination"/>
    <property type="evidence" value="ECO:0007669"/>
    <property type="project" value="TreeGrafter"/>
</dbReference>
<dbReference type="GO" id="GO:0004386">
    <property type="term" value="F:helicase activity"/>
    <property type="evidence" value="ECO:0007669"/>
    <property type="project" value="UniProtKB-KW"/>
</dbReference>
<evidence type="ECO:0000256" key="5">
    <source>
        <dbReference type="ARBA" id="ARBA00022806"/>
    </source>
</evidence>
<dbReference type="PANTHER" id="PTHR30591:SF1">
    <property type="entry name" value="RECBCD ENZYME SUBUNIT RECC"/>
    <property type="match status" value="1"/>
</dbReference>
<dbReference type="AlphaFoldDB" id="A0A0J1FQR6"/>
<dbReference type="GO" id="GO:0004527">
    <property type="term" value="F:exonuclease activity"/>
    <property type="evidence" value="ECO:0007669"/>
    <property type="project" value="UniProtKB-KW"/>
</dbReference>
<keyword evidence="6" id="KW-0269">Exonuclease</keyword>
<keyword evidence="8" id="KW-0238">DNA-binding</keyword>
<evidence type="ECO:0000256" key="4">
    <source>
        <dbReference type="ARBA" id="ARBA00022801"/>
    </source>
</evidence>
<accession>A0A0J1FQR6</accession>
<dbReference type="Gene3D" id="3.40.50.10930">
    <property type="match status" value="1"/>
</dbReference>
<keyword evidence="1" id="KW-0540">Nuclease</keyword>
<organism evidence="10 11">
    <name type="scientific">Caballeronia mineralivorans PML1(12)</name>
    <dbReference type="NCBI Taxonomy" id="908627"/>
    <lineage>
        <taxon>Bacteria</taxon>
        <taxon>Pseudomonadati</taxon>
        <taxon>Pseudomonadota</taxon>
        <taxon>Betaproteobacteria</taxon>
        <taxon>Burkholderiales</taxon>
        <taxon>Burkholderiaceae</taxon>
        <taxon>Caballeronia</taxon>
    </lineage>
</organism>
<evidence type="ECO:0000313" key="10">
    <source>
        <dbReference type="EMBL" id="KLU22073.1"/>
    </source>
</evidence>
<dbReference type="RefSeq" id="WP_047896357.1">
    <property type="nucleotide sequence ID" value="NZ_AEJF01000190.1"/>
</dbReference>
<dbReference type="GO" id="GO:0005524">
    <property type="term" value="F:ATP binding"/>
    <property type="evidence" value="ECO:0007669"/>
    <property type="project" value="UniProtKB-KW"/>
</dbReference>
<evidence type="ECO:0000256" key="8">
    <source>
        <dbReference type="ARBA" id="ARBA00023125"/>
    </source>
</evidence>
<keyword evidence="5" id="KW-0347">Helicase</keyword>
<dbReference type="GO" id="GO:0003677">
    <property type="term" value="F:DNA binding"/>
    <property type="evidence" value="ECO:0007669"/>
    <property type="project" value="UniProtKB-KW"/>
</dbReference>
<keyword evidence="11" id="KW-1185">Reference proteome</keyword>
<dbReference type="PANTHER" id="PTHR30591">
    <property type="entry name" value="RECBCD ENZYME SUBUNIT RECC"/>
    <property type="match status" value="1"/>
</dbReference>
<evidence type="ECO:0000256" key="9">
    <source>
        <dbReference type="ARBA" id="ARBA00023204"/>
    </source>
</evidence>
<proteinExistence type="predicted"/>
<keyword evidence="3" id="KW-0227">DNA damage</keyword>
<name>A0A0J1FQR6_9BURK</name>
<protein>
    <submittedName>
        <fullName evidence="10">Uncharacterized protein</fullName>
    </submittedName>
</protein>
<dbReference type="Proteomes" id="UP000035963">
    <property type="component" value="Unassembled WGS sequence"/>
</dbReference>
<feature type="non-terminal residue" evidence="10">
    <location>
        <position position="173"/>
    </location>
</feature>
<keyword evidence="7" id="KW-0067">ATP-binding</keyword>
<dbReference type="SUPFAM" id="SSF52540">
    <property type="entry name" value="P-loop containing nucleoside triphosphate hydrolases"/>
    <property type="match status" value="1"/>
</dbReference>
<gene>
    <name evidence="10" type="ORF">EOS_32710</name>
</gene>
<evidence type="ECO:0000256" key="3">
    <source>
        <dbReference type="ARBA" id="ARBA00022763"/>
    </source>
</evidence>
<keyword evidence="2" id="KW-0547">Nucleotide-binding</keyword>